<accession>A0A873WEH3</accession>
<organism evidence="1 2">
    <name type="scientific">Streptomyces phage Shady</name>
    <dbReference type="NCBI Taxonomy" id="2767585"/>
    <lineage>
        <taxon>Viruses</taxon>
        <taxon>Duplodnaviria</taxon>
        <taxon>Heunggongvirae</taxon>
        <taxon>Uroviricota</taxon>
        <taxon>Caudoviricetes</taxon>
        <taxon>Colingsworthviridae</taxon>
        <taxon>Shadyvirus</taxon>
        <taxon>Shadyvirus shady</taxon>
    </lineage>
</organism>
<protein>
    <submittedName>
        <fullName evidence="1">Uncharacterized protein</fullName>
    </submittedName>
</protein>
<evidence type="ECO:0000313" key="1">
    <source>
        <dbReference type="EMBL" id="QPB09820.1"/>
    </source>
</evidence>
<gene>
    <name evidence="1" type="ORF">CPT_Shady_059</name>
</gene>
<sequence>MNATVSFSNCVCNNGRMSDLCPADRRDAGLHFYRRELDAFAALVKVGRATLADIENAEALSAEWGKLLNREVSCLSAA</sequence>
<evidence type="ECO:0000313" key="2">
    <source>
        <dbReference type="Proteomes" id="UP000663311"/>
    </source>
</evidence>
<dbReference type="EMBL" id="MT701596">
    <property type="protein sequence ID" value="QPB09820.1"/>
    <property type="molecule type" value="Genomic_DNA"/>
</dbReference>
<dbReference type="Proteomes" id="UP000663311">
    <property type="component" value="Segment"/>
</dbReference>
<reference evidence="1" key="1">
    <citation type="submission" date="2020-07" db="EMBL/GenBank/DDBJ databases">
        <title>Complete genome sequence of Streptomyces phage Shady.</title>
        <authorList>
            <person name="Ortega C.A."/>
            <person name="Hernandez I."/>
            <person name="Guadalupe Vizoso-Pinto M."/>
            <person name="Clark J.D."/>
            <person name="Liu M."/>
            <person name="Burrowes B.H."/>
        </authorList>
    </citation>
    <scope>NUCLEOTIDE SEQUENCE</scope>
</reference>
<name>A0A873WEH3_9CAUD</name>
<proteinExistence type="predicted"/>
<keyword evidence="2" id="KW-1185">Reference proteome</keyword>